<evidence type="ECO:0000313" key="14">
    <source>
        <dbReference type="Proteomes" id="UP000065495"/>
    </source>
</evidence>
<accession>W0T5A2</accession>
<sequence>MRFVRASKYRHVYGQAAKKELQYENLRITSNAWDSNLIKANGKYISVNWNSSGGGAFAVIPIKEVGKAPDQVPLFRGHTAQVLDTEFNPFNDNIVASASDDGKIGIWEIPEDYSLHGYVDEDGTPTDLKPLKMLSGHSRKVGHLLFHPTAENILASSSLDYTVKIWDISEGKDKFTLKHPDMVTSMSFSYDGNRLVTVSRDKKLRVWDIRAEKIITEGPAHSGAKNQRVVWLGNSERIATTGFSRLSDRQIGIWDAENIEKGDLGGFYNVDQSSGILMPFYDDSNKILYLAGKGDGNIRYFEFQNDELFELSEYQSTEPQRGFAVAPKRAVNVKENEVLKGFKAVGEHTIEPISFFVPRKSEVFQDDIYPDAPSSKPALTAEEWLSGKSVDGPILFKLQAIYDGSELEFTNAKKADSNGASANEKKKESSPTSTPPKSPSVEVKHEISVEVTPKDSVNGESTSSTPQSSLKKEVPSPKSTGKNQVDELLSKDASVDKLLQKATELDADNDAENPSEESSVWDSEDEKVTKSKNEPVKEKEVETKSTPEPVVKTESKEEPLPAETKETPPAKENAESGVVTTALVTSKVESGSDTTIETVSQASVQTSIKTPSKEPKEPKETNEPSKTSTSTPTSASAGNKSLNLKQSVEKLSALVLQMESYIQTLTEQNAAKDERLAALEAKVEKLLQK</sequence>
<evidence type="ECO:0000256" key="7">
    <source>
        <dbReference type="ARBA" id="ARBA00062568"/>
    </source>
</evidence>
<protein>
    <recommendedName>
        <fullName evidence="9">Coronin</fullName>
    </recommendedName>
</protein>
<dbReference type="SMART" id="SM01166">
    <property type="entry name" value="DUF1899"/>
    <property type="match status" value="1"/>
</dbReference>
<dbReference type="PANTHER" id="PTHR10856:SF0">
    <property type="entry name" value="CORONIN"/>
    <property type="match status" value="1"/>
</dbReference>
<dbReference type="PANTHER" id="PTHR10856">
    <property type="entry name" value="CORONIN"/>
    <property type="match status" value="1"/>
</dbReference>
<evidence type="ECO:0000256" key="10">
    <source>
        <dbReference type="SAM" id="Coils"/>
    </source>
</evidence>
<feature type="repeat" description="WD" evidence="8">
    <location>
        <begin position="75"/>
        <end position="109"/>
    </location>
</feature>
<dbReference type="PROSITE" id="PS50082">
    <property type="entry name" value="WD_REPEATS_2"/>
    <property type="match status" value="3"/>
</dbReference>
<dbReference type="SMART" id="SM01167">
    <property type="entry name" value="DUF1900"/>
    <property type="match status" value="1"/>
</dbReference>
<evidence type="ECO:0000259" key="12">
    <source>
        <dbReference type="SMART" id="SM01166"/>
    </source>
</evidence>
<feature type="compositionally biased region" description="Basic and acidic residues" evidence="11">
    <location>
        <begin position="526"/>
        <end position="574"/>
    </location>
</feature>
<dbReference type="PROSITE" id="PS50294">
    <property type="entry name" value="WD_REPEATS_REGION"/>
    <property type="match status" value="3"/>
</dbReference>
<feature type="repeat" description="WD" evidence="8">
    <location>
        <begin position="176"/>
        <end position="217"/>
    </location>
</feature>
<feature type="coiled-coil region" evidence="10">
    <location>
        <begin position="662"/>
        <end position="689"/>
    </location>
</feature>
<evidence type="ECO:0000313" key="13">
    <source>
        <dbReference type="EMBL" id="BAO38238.2"/>
    </source>
</evidence>
<reference evidence="13 14" key="1">
    <citation type="journal article" date="2015" name="Biotechnol. Biofuels">
        <title>Genetic basis of the highly efficient yeast Kluyveromyces marxianus: complete genome sequence and transcriptome analyses.</title>
        <authorList>
            <person name="Lertwattanasakul N."/>
            <person name="Kosaka T."/>
            <person name="Hosoyama A."/>
            <person name="Suzuki Y."/>
            <person name="Rodrussamee N."/>
            <person name="Matsutani M."/>
            <person name="Murata M."/>
            <person name="Fujimoto N."/>
            <person name="Suprayogi"/>
            <person name="Tsuchikane K."/>
            <person name="Limtong S."/>
            <person name="Fujita N."/>
            <person name="Yamada M."/>
        </authorList>
    </citation>
    <scope>NUCLEOTIDE SEQUENCE [LARGE SCALE GENOMIC DNA]</scope>
    <source>
        <strain evidence="14">DMKU3-1042 / BCC 29191 / NBRC 104275</strain>
    </source>
</reference>
<dbReference type="Pfam" id="PF00400">
    <property type="entry name" value="WD40"/>
    <property type="match status" value="3"/>
</dbReference>
<evidence type="ECO:0000256" key="2">
    <source>
        <dbReference type="ARBA" id="ARBA00022553"/>
    </source>
</evidence>
<keyword evidence="5 10" id="KW-0175">Coiled coil</keyword>
<evidence type="ECO:0000256" key="3">
    <source>
        <dbReference type="ARBA" id="ARBA00022574"/>
    </source>
</evidence>
<dbReference type="GeneID" id="34714273"/>
<dbReference type="SUPFAM" id="SSF50978">
    <property type="entry name" value="WD40 repeat-like"/>
    <property type="match status" value="1"/>
</dbReference>
<feature type="compositionally biased region" description="Polar residues" evidence="11">
    <location>
        <begin position="578"/>
        <end position="608"/>
    </location>
</feature>
<dbReference type="Proteomes" id="UP000065495">
    <property type="component" value="Chromosome 1"/>
</dbReference>
<dbReference type="GO" id="GO:0051015">
    <property type="term" value="F:actin filament binding"/>
    <property type="evidence" value="ECO:0007669"/>
    <property type="project" value="TreeGrafter"/>
</dbReference>
<keyword evidence="6" id="KW-0009">Actin-binding</keyword>
<evidence type="ECO:0000256" key="1">
    <source>
        <dbReference type="ARBA" id="ARBA00009482"/>
    </source>
</evidence>
<dbReference type="AlphaFoldDB" id="W0T5A2"/>
<dbReference type="Pfam" id="PF08953">
    <property type="entry name" value="DUF1899"/>
    <property type="match status" value="1"/>
</dbReference>
<evidence type="ECO:0000256" key="4">
    <source>
        <dbReference type="ARBA" id="ARBA00022737"/>
    </source>
</evidence>
<dbReference type="Pfam" id="PF16300">
    <property type="entry name" value="WD40_4"/>
    <property type="match status" value="1"/>
</dbReference>
<name>W0T5A2_KLUMD</name>
<dbReference type="InterPro" id="IPR015943">
    <property type="entry name" value="WD40/YVTN_repeat-like_dom_sf"/>
</dbReference>
<keyword evidence="3 8" id="KW-0853">WD repeat</keyword>
<evidence type="ECO:0000256" key="6">
    <source>
        <dbReference type="ARBA" id="ARBA00023203"/>
    </source>
</evidence>
<dbReference type="InterPro" id="IPR019775">
    <property type="entry name" value="WD40_repeat_CS"/>
</dbReference>
<comment type="similarity">
    <text evidence="1 9">Belongs to the WD repeat coronin family.</text>
</comment>
<feature type="compositionally biased region" description="Acidic residues" evidence="11">
    <location>
        <begin position="505"/>
        <end position="515"/>
    </location>
</feature>
<feature type="repeat" description="WD" evidence="8">
    <location>
        <begin position="134"/>
        <end position="176"/>
    </location>
</feature>
<keyword evidence="4 9" id="KW-0677">Repeat</keyword>
<feature type="compositionally biased region" description="Basic and acidic residues" evidence="11">
    <location>
        <begin position="611"/>
        <end position="623"/>
    </location>
</feature>
<dbReference type="InterPro" id="IPR036322">
    <property type="entry name" value="WD40_repeat_dom_sf"/>
</dbReference>
<dbReference type="SMART" id="SM00320">
    <property type="entry name" value="WD40"/>
    <property type="match status" value="4"/>
</dbReference>
<evidence type="ECO:0000256" key="8">
    <source>
        <dbReference type="PROSITE-ProRule" id="PRU00221"/>
    </source>
</evidence>
<dbReference type="VEuPathDB" id="FungiDB:KLMA_10616"/>
<comment type="subunit">
    <text evidence="7">Binds to F-actin.</text>
</comment>
<dbReference type="FunFam" id="2.130.10.10:FF:000197">
    <property type="entry name" value="Coronin"/>
    <property type="match status" value="1"/>
</dbReference>
<dbReference type="InterPro" id="IPR001680">
    <property type="entry name" value="WD40_rpt"/>
</dbReference>
<dbReference type="RefSeq" id="XP_022674129.1">
    <property type="nucleotide sequence ID" value="XM_022822293.1"/>
</dbReference>
<dbReference type="OrthoDB" id="1850764at2759"/>
<dbReference type="KEGG" id="kmx:KLMA_10616"/>
<feature type="domain" description="DUF1899" evidence="12">
    <location>
        <begin position="2"/>
        <end position="66"/>
    </location>
</feature>
<feature type="region of interest" description="Disordered" evidence="11">
    <location>
        <begin position="413"/>
        <end position="643"/>
    </location>
</feature>
<dbReference type="InterPro" id="IPR015505">
    <property type="entry name" value="Coronin"/>
</dbReference>
<feature type="compositionally biased region" description="Basic and acidic residues" evidence="11">
    <location>
        <begin position="484"/>
        <end position="499"/>
    </location>
</feature>
<gene>
    <name evidence="13" type="primary">CRN1</name>
    <name evidence="13" type="ORF">KLMA_10616</name>
</gene>
<feature type="compositionally biased region" description="Polar residues" evidence="11">
    <location>
        <begin position="458"/>
        <end position="469"/>
    </location>
</feature>
<evidence type="ECO:0000256" key="9">
    <source>
        <dbReference type="RuleBase" id="RU280818"/>
    </source>
</evidence>
<organism evidence="13 14">
    <name type="scientific">Kluyveromyces marxianus (strain DMKU3-1042 / BCC 29191 / NBRC 104275)</name>
    <name type="common">Yeast</name>
    <name type="synonym">Candida kefyr</name>
    <dbReference type="NCBI Taxonomy" id="1003335"/>
    <lineage>
        <taxon>Eukaryota</taxon>
        <taxon>Fungi</taxon>
        <taxon>Dikarya</taxon>
        <taxon>Ascomycota</taxon>
        <taxon>Saccharomycotina</taxon>
        <taxon>Saccharomycetes</taxon>
        <taxon>Saccharomycetales</taxon>
        <taxon>Saccharomycetaceae</taxon>
        <taxon>Kluyveromyces</taxon>
    </lineage>
</organism>
<dbReference type="PROSITE" id="PS00678">
    <property type="entry name" value="WD_REPEATS_1"/>
    <property type="match status" value="3"/>
</dbReference>
<evidence type="ECO:0000256" key="5">
    <source>
        <dbReference type="ARBA" id="ARBA00023054"/>
    </source>
</evidence>
<feature type="compositionally biased region" description="Low complexity" evidence="11">
    <location>
        <begin position="624"/>
        <end position="637"/>
    </location>
</feature>
<dbReference type="InterPro" id="IPR020472">
    <property type="entry name" value="WD40_PAC1"/>
</dbReference>
<keyword evidence="2" id="KW-0597">Phosphoprotein</keyword>
<dbReference type="PRINTS" id="PR00320">
    <property type="entry name" value="GPROTEINBRPT"/>
</dbReference>
<proteinExistence type="inferred from homology"/>
<dbReference type="Gene3D" id="2.130.10.10">
    <property type="entry name" value="YVTN repeat-like/Quinoprotein amine dehydrogenase"/>
    <property type="match status" value="1"/>
</dbReference>
<dbReference type="EMBL" id="AP012213">
    <property type="protein sequence ID" value="BAO38238.2"/>
    <property type="molecule type" value="Genomic_DNA"/>
</dbReference>
<dbReference type="InterPro" id="IPR015048">
    <property type="entry name" value="DUF1899"/>
</dbReference>
<dbReference type="GO" id="GO:0030479">
    <property type="term" value="C:actin cortical patch"/>
    <property type="evidence" value="ECO:0007669"/>
    <property type="project" value="UniProtKB-ARBA"/>
</dbReference>
<dbReference type="GO" id="GO:0007015">
    <property type="term" value="P:actin filament organization"/>
    <property type="evidence" value="ECO:0007669"/>
    <property type="project" value="TreeGrafter"/>
</dbReference>
<evidence type="ECO:0000256" key="11">
    <source>
        <dbReference type="SAM" id="MobiDB-lite"/>
    </source>
</evidence>